<proteinExistence type="predicted"/>
<dbReference type="OrthoDB" id="2764078at2759"/>
<dbReference type="Proteomes" id="UP000230002">
    <property type="component" value="Unassembled WGS sequence"/>
</dbReference>
<evidence type="ECO:0000313" key="1">
    <source>
        <dbReference type="EMBL" id="PIL30016.1"/>
    </source>
</evidence>
<name>A0A2G8S8B0_9APHY</name>
<reference evidence="1 2" key="1">
    <citation type="journal article" date="2015" name="Sci. Rep.">
        <title>Chromosome-level genome map provides insights into diverse defense mechanisms in the medicinal fungus Ganoderma sinense.</title>
        <authorList>
            <person name="Zhu Y."/>
            <person name="Xu J."/>
            <person name="Sun C."/>
            <person name="Zhou S."/>
            <person name="Xu H."/>
            <person name="Nelson D.R."/>
            <person name="Qian J."/>
            <person name="Song J."/>
            <person name="Luo H."/>
            <person name="Xiang L."/>
            <person name="Li Y."/>
            <person name="Xu Z."/>
            <person name="Ji A."/>
            <person name="Wang L."/>
            <person name="Lu S."/>
            <person name="Hayward A."/>
            <person name="Sun W."/>
            <person name="Li X."/>
            <person name="Schwartz D.C."/>
            <person name="Wang Y."/>
            <person name="Chen S."/>
        </authorList>
    </citation>
    <scope>NUCLEOTIDE SEQUENCE [LARGE SCALE GENOMIC DNA]</scope>
    <source>
        <strain evidence="1 2">ZZ0214-1</strain>
    </source>
</reference>
<protein>
    <submittedName>
        <fullName evidence="1">Uncharacterized protein</fullName>
    </submittedName>
</protein>
<organism evidence="1 2">
    <name type="scientific">Ganoderma sinense ZZ0214-1</name>
    <dbReference type="NCBI Taxonomy" id="1077348"/>
    <lineage>
        <taxon>Eukaryota</taxon>
        <taxon>Fungi</taxon>
        <taxon>Dikarya</taxon>
        <taxon>Basidiomycota</taxon>
        <taxon>Agaricomycotina</taxon>
        <taxon>Agaricomycetes</taxon>
        <taxon>Polyporales</taxon>
        <taxon>Polyporaceae</taxon>
        <taxon>Ganoderma</taxon>
    </lineage>
</organism>
<dbReference type="EMBL" id="AYKW01000017">
    <property type="protein sequence ID" value="PIL30016.1"/>
    <property type="molecule type" value="Genomic_DNA"/>
</dbReference>
<dbReference type="AlphaFoldDB" id="A0A2G8S8B0"/>
<comment type="caution">
    <text evidence="1">The sequence shown here is derived from an EMBL/GenBank/DDBJ whole genome shotgun (WGS) entry which is preliminary data.</text>
</comment>
<sequence length="280" mass="32070">MDPAAGISYLMNALEVPRLVFLDLHWHLSEWTPSSTPFLLDALAPRPMPHLALDVSPGFAEFDVMLHGCNVSLFMTLRSVQFGVPDEDRTDWAFTGLPTVLPLSGVEESHILTYQWDTPPGFLSHLATYMPAVSTLLIKYDLISGEEDVDGHMELARVLSRVLESDSPVLFPRLAHLELVVGTIPLAFCEIIARALARRHEDGRRLRKLRICIDHQYASEWMWKWLGRGEPNYKETGIFDHVDTWEISGDSLNNDADAQRLGWRWWKDCVPHARHEYWQE</sequence>
<gene>
    <name evidence="1" type="ORF">GSI_07928</name>
</gene>
<evidence type="ECO:0000313" key="2">
    <source>
        <dbReference type="Proteomes" id="UP000230002"/>
    </source>
</evidence>
<keyword evidence="2" id="KW-1185">Reference proteome</keyword>
<accession>A0A2G8S8B0</accession>